<comment type="caution">
    <text evidence="6">The sequence shown here is derived from an EMBL/GenBank/DDBJ whole genome shotgun (WGS) entry which is preliminary data.</text>
</comment>
<evidence type="ECO:0000256" key="3">
    <source>
        <dbReference type="SAM" id="SignalP"/>
    </source>
</evidence>
<keyword evidence="1" id="KW-0479">Metal-binding</keyword>
<dbReference type="OrthoDB" id="6132182at2759"/>
<dbReference type="GO" id="GO:0046872">
    <property type="term" value="F:metal ion binding"/>
    <property type="evidence" value="ECO:0007669"/>
    <property type="project" value="UniProtKB-KW"/>
</dbReference>
<feature type="domain" description="Tyrosinase copper-binding" evidence="5">
    <location>
        <begin position="314"/>
        <end position="325"/>
    </location>
</feature>
<dbReference type="Pfam" id="PF00264">
    <property type="entry name" value="Tyrosinase"/>
    <property type="match status" value="1"/>
</dbReference>
<dbReference type="AlphaFoldDB" id="A0A3D8SHB9"/>
<sequence length="391" mass="42739">MHVPTLALYLATITTALAWTPAPTNETDLLAAEGLRKVAQLYAFGNITSQKYGNCSLASATVRKEWTSLEPQERKAYTDAVLCLQSKPSRLDPAIVPGAKNRYDDFVALHINQTLSIHVTASFLSWHRLFTWNYEKALQDECGYQGTQPYWNWGKARYTAFDPLGSPVFDGSDFSMSGNGIYDPHNCTDALPSHLNCIPAGSGGGCVQTGPFKNMTVNLGPVAPALRIAGLNASSSKFAYNPRCLRRDVSVWVSSNWTRDIDSSDLIKQNLDIDSFQSVMQGFGTAPGYYGVHSGGHFTIGGDPGGDFYASPGDPAFFLHHAQIDRTWTIWQNQDFTARRNVISGTITLANSPPSRNGTLDDILDMGTTGQSVTMRDAMSTLDGPFCYIYA</sequence>
<proteinExistence type="predicted"/>
<gene>
    <name evidence="6" type="ORF">BP5796_04031</name>
</gene>
<feature type="domain" description="Tyrosinase copper-binding" evidence="4">
    <location>
        <begin position="118"/>
        <end position="135"/>
    </location>
</feature>
<dbReference type="PANTHER" id="PTHR11474">
    <property type="entry name" value="TYROSINASE FAMILY MEMBER"/>
    <property type="match status" value="1"/>
</dbReference>
<dbReference type="InterPro" id="IPR002227">
    <property type="entry name" value="Tyrosinase_Cu-bd"/>
</dbReference>
<accession>A0A3D8SHB9</accession>
<evidence type="ECO:0000259" key="5">
    <source>
        <dbReference type="PROSITE" id="PS00498"/>
    </source>
</evidence>
<organism evidence="6 7">
    <name type="scientific">Coleophoma crateriformis</name>
    <dbReference type="NCBI Taxonomy" id="565419"/>
    <lineage>
        <taxon>Eukaryota</taxon>
        <taxon>Fungi</taxon>
        <taxon>Dikarya</taxon>
        <taxon>Ascomycota</taxon>
        <taxon>Pezizomycotina</taxon>
        <taxon>Leotiomycetes</taxon>
        <taxon>Helotiales</taxon>
        <taxon>Dermateaceae</taxon>
        <taxon>Coleophoma</taxon>
    </lineage>
</organism>
<dbReference type="PRINTS" id="PR00092">
    <property type="entry name" value="TYROSINASE"/>
</dbReference>
<evidence type="ECO:0000256" key="2">
    <source>
        <dbReference type="ARBA" id="ARBA00023002"/>
    </source>
</evidence>
<protein>
    <recommendedName>
        <fullName evidence="4 5">Tyrosinase copper-binding domain-containing protein</fullName>
    </recommendedName>
</protein>
<keyword evidence="2" id="KW-0560">Oxidoreductase</keyword>
<name>A0A3D8SHB9_9HELO</name>
<evidence type="ECO:0000256" key="1">
    <source>
        <dbReference type="ARBA" id="ARBA00022723"/>
    </source>
</evidence>
<dbReference type="PANTHER" id="PTHR11474:SF125">
    <property type="entry name" value="N-ACETYL-6-HYDROXYTRYPTOPHAN OXIDASE IVOB-RELATED"/>
    <property type="match status" value="1"/>
</dbReference>
<dbReference type="PROSITE" id="PS00497">
    <property type="entry name" value="TYROSINASE_1"/>
    <property type="match status" value="1"/>
</dbReference>
<dbReference type="InterPro" id="IPR008922">
    <property type="entry name" value="Di-copper_centre_dom_sf"/>
</dbReference>
<dbReference type="EMBL" id="PDLN01000005">
    <property type="protein sequence ID" value="RDW85706.1"/>
    <property type="molecule type" value="Genomic_DNA"/>
</dbReference>
<reference evidence="6 7" key="1">
    <citation type="journal article" date="2018" name="IMA Fungus">
        <title>IMA Genome-F 9: Draft genome sequence of Annulohypoxylon stygium, Aspergillus mulundensis, Berkeleyomyces basicola (syn. Thielaviopsis basicola), Ceratocystis smalleyi, two Cercospora beticola strains, Coleophoma cylindrospora, Fusarium fracticaudum, Phialophora cf. hyalina, and Morchella septimelata.</title>
        <authorList>
            <person name="Wingfield B.D."/>
            <person name="Bills G.F."/>
            <person name="Dong Y."/>
            <person name="Huang W."/>
            <person name="Nel W.J."/>
            <person name="Swalarsk-Parry B.S."/>
            <person name="Vaghefi N."/>
            <person name="Wilken P.M."/>
            <person name="An Z."/>
            <person name="de Beer Z.W."/>
            <person name="De Vos L."/>
            <person name="Chen L."/>
            <person name="Duong T.A."/>
            <person name="Gao Y."/>
            <person name="Hammerbacher A."/>
            <person name="Kikkert J.R."/>
            <person name="Li Y."/>
            <person name="Li H."/>
            <person name="Li K."/>
            <person name="Li Q."/>
            <person name="Liu X."/>
            <person name="Ma X."/>
            <person name="Naidoo K."/>
            <person name="Pethybridge S.J."/>
            <person name="Sun J."/>
            <person name="Steenkamp E.T."/>
            <person name="van der Nest M.A."/>
            <person name="van Wyk S."/>
            <person name="Wingfield M.J."/>
            <person name="Xiong C."/>
            <person name="Yue Q."/>
            <person name="Zhang X."/>
        </authorList>
    </citation>
    <scope>NUCLEOTIDE SEQUENCE [LARGE SCALE GENOMIC DNA]</scope>
    <source>
        <strain evidence="6 7">BP5796</strain>
    </source>
</reference>
<dbReference type="GO" id="GO:0016491">
    <property type="term" value="F:oxidoreductase activity"/>
    <property type="evidence" value="ECO:0007669"/>
    <property type="project" value="UniProtKB-KW"/>
</dbReference>
<evidence type="ECO:0000313" key="7">
    <source>
        <dbReference type="Proteomes" id="UP000256328"/>
    </source>
</evidence>
<dbReference type="PROSITE" id="PS00498">
    <property type="entry name" value="TYROSINASE_2"/>
    <property type="match status" value="1"/>
</dbReference>
<evidence type="ECO:0000259" key="4">
    <source>
        <dbReference type="PROSITE" id="PS00497"/>
    </source>
</evidence>
<keyword evidence="7" id="KW-1185">Reference proteome</keyword>
<dbReference type="Gene3D" id="1.10.1280.10">
    <property type="entry name" value="Di-copper center containing domain from catechol oxidase"/>
    <property type="match status" value="1"/>
</dbReference>
<feature type="chain" id="PRO_5017608679" description="Tyrosinase copper-binding domain-containing protein" evidence="3">
    <location>
        <begin position="19"/>
        <end position="391"/>
    </location>
</feature>
<feature type="signal peptide" evidence="3">
    <location>
        <begin position="1"/>
        <end position="18"/>
    </location>
</feature>
<dbReference type="InterPro" id="IPR050316">
    <property type="entry name" value="Tyrosinase/Hemocyanin"/>
</dbReference>
<keyword evidence="3" id="KW-0732">Signal</keyword>
<dbReference type="Proteomes" id="UP000256328">
    <property type="component" value="Unassembled WGS sequence"/>
</dbReference>
<dbReference type="SUPFAM" id="SSF48056">
    <property type="entry name" value="Di-copper centre-containing domain"/>
    <property type="match status" value="1"/>
</dbReference>
<evidence type="ECO:0000313" key="6">
    <source>
        <dbReference type="EMBL" id="RDW85706.1"/>
    </source>
</evidence>